<evidence type="ECO:0000256" key="1">
    <source>
        <dbReference type="SAM" id="MobiDB-lite"/>
    </source>
</evidence>
<reference evidence="2" key="1">
    <citation type="submission" date="2023-10" db="EMBL/GenBank/DDBJ databases">
        <authorList>
            <person name="Chen Y."/>
            <person name="Shah S."/>
            <person name="Dougan E. K."/>
            <person name="Thang M."/>
            <person name="Chan C."/>
        </authorList>
    </citation>
    <scope>NUCLEOTIDE SEQUENCE [LARGE SCALE GENOMIC DNA]</scope>
</reference>
<dbReference type="EMBL" id="CAUYUJ010014643">
    <property type="protein sequence ID" value="CAK0844204.1"/>
    <property type="molecule type" value="Genomic_DNA"/>
</dbReference>
<comment type="caution">
    <text evidence="2">The sequence shown here is derived from an EMBL/GenBank/DDBJ whole genome shotgun (WGS) entry which is preliminary data.</text>
</comment>
<feature type="non-terminal residue" evidence="2">
    <location>
        <position position="1"/>
    </location>
</feature>
<accession>A0ABN9TEP7</accession>
<sequence>LYPTLCYPPLSFPRDVSPNPPCASSPRQLPLLLLPSRMGRALPAKSAGRPPPVPNALGAEPWPPPLLGRLQALTPPREPWTK</sequence>
<dbReference type="Proteomes" id="UP001189429">
    <property type="component" value="Unassembled WGS sequence"/>
</dbReference>
<organism evidence="2 3">
    <name type="scientific">Prorocentrum cordatum</name>
    <dbReference type="NCBI Taxonomy" id="2364126"/>
    <lineage>
        <taxon>Eukaryota</taxon>
        <taxon>Sar</taxon>
        <taxon>Alveolata</taxon>
        <taxon>Dinophyceae</taxon>
        <taxon>Prorocentrales</taxon>
        <taxon>Prorocentraceae</taxon>
        <taxon>Prorocentrum</taxon>
    </lineage>
</organism>
<name>A0ABN9TEP7_9DINO</name>
<protein>
    <submittedName>
        <fullName evidence="2">Uncharacterized protein</fullName>
    </submittedName>
</protein>
<proteinExistence type="predicted"/>
<evidence type="ECO:0000313" key="2">
    <source>
        <dbReference type="EMBL" id="CAK0844204.1"/>
    </source>
</evidence>
<gene>
    <name evidence="2" type="ORF">PCOR1329_LOCUS38348</name>
</gene>
<feature type="region of interest" description="Disordered" evidence="1">
    <location>
        <begin position="42"/>
        <end position="82"/>
    </location>
</feature>
<keyword evidence="3" id="KW-1185">Reference proteome</keyword>
<evidence type="ECO:0000313" key="3">
    <source>
        <dbReference type="Proteomes" id="UP001189429"/>
    </source>
</evidence>